<dbReference type="InterPro" id="IPR015421">
    <property type="entry name" value="PyrdxlP-dep_Trfase_major"/>
</dbReference>
<evidence type="ECO:0000256" key="1">
    <source>
        <dbReference type="ARBA" id="ARBA00001933"/>
    </source>
</evidence>
<dbReference type="SUPFAM" id="SSF53383">
    <property type="entry name" value="PLP-dependent transferases"/>
    <property type="match status" value="1"/>
</dbReference>
<comment type="catalytic activity">
    <reaction evidence="6">
        <text>L,L-cystathionine + H2O = L-homocysteine + pyruvate + NH4(+)</text>
        <dbReference type="Rhea" id="RHEA:13965"/>
        <dbReference type="ChEBI" id="CHEBI:15361"/>
        <dbReference type="ChEBI" id="CHEBI:15377"/>
        <dbReference type="ChEBI" id="CHEBI:28938"/>
        <dbReference type="ChEBI" id="CHEBI:58161"/>
        <dbReference type="ChEBI" id="CHEBI:58199"/>
    </reaction>
</comment>
<dbReference type="Pfam" id="PF01053">
    <property type="entry name" value="Cys_Met_Meta_PP"/>
    <property type="match status" value="1"/>
</dbReference>
<dbReference type="Proteomes" id="UP001375743">
    <property type="component" value="Unassembled WGS sequence"/>
</dbReference>
<accession>A0ABU8XRD0</accession>
<evidence type="ECO:0000313" key="9">
    <source>
        <dbReference type="EMBL" id="MEK0083770.1"/>
    </source>
</evidence>
<comment type="cofactor">
    <cofactor evidence="1 8">
        <name>pyridoxal 5'-phosphate</name>
        <dbReference type="ChEBI" id="CHEBI:597326"/>
    </cofactor>
</comment>
<dbReference type="EC" id="4.4.1.13" evidence="9"/>
<dbReference type="PANTHER" id="PTHR43500">
    <property type="entry name" value="CYSTATHIONINE BETA-LYASE-RELATED"/>
    <property type="match status" value="1"/>
</dbReference>
<dbReference type="RefSeq" id="WP_418159618.1">
    <property type="nucleotide sequence ID" value="NZ_JBBLZC010000010.1"/>
</dbReference>
<keyword evidence="4 9" id="KW-0456">Lyase</keyword>
<evidence type="ECO:0000256" key="5">
    <source>
        <dbReference type="ARBA" id="ARBA00046315"/>
    </source>
</evidence>
<evidence type="ECO:0000256" key="8">
    <source>
        <dbReference type="RuleBase" id="RU362118"/>
    </source>
</evidence>
<sequence>MNDATLVTMAGREPERHAGVVNPPVYHASTILFPTLDALEAARPDRGVYYGRYGTPTTFALEEAVARLEGGDRAIAVGSGKTAITATLLSLLKSGDHLLVTDSVYAPTRHFCSATLARFGIETSYYDPLIGGRIAELIRPNTKVVFTESPGSLTFEVQDIPAIAEAAHARGALVVMDNTWASPLYFKPFRHGVDISIQAATKYIGGHSDLMMGIVTCTEAAYERVWRGVMEVATVAAPDDCYLALRGLRTLSARLERHQRSAIEVAEWLRGRPEIAGVLHPALPGDPGHALWRRDFLGASGLFGFVLKPCPRTALAAMLDGMELFGMGYSWGGYESLLIPTHPETCRTAVPWRTDGVPMRIHVGLEDTKDLIADLEAGLNRLRRAAA</sequence>
<dbReference type="InterPro" id="IPR054542">
    <property type="entry name" value="Cys_met_metab_PP"/>
</dbReference>
<evidence type="ECO:0000256" key="4">
    <source>
        <dbReference type="ARBA" id="ARBA00023239"/>
    </source>
</evidence>
<dbReference type="Gene3D" id="3.90.1150.10">
    <property type="entry name" value="Aspartate Aminotransferase, domain 1"/>
    <property type="match status" value="1"/>
</dbReference>
<keyword evidence="3 8" id="KW-0663">Pyridoxal phosphate</keyword>
<evidence type="ECO:0000256" key="7">
    <source>
        <dbReference type="ARBA" id="ARBA00047625"/>
    </source>
</evidence>
<dbReference type="InterPro" id="IPR006233">
    <property type="entry name" value="Cys_b_lyase_bac"/>
</dbReference>
<comment type="catalytic activity">
    <reaction evidence="7">
        <text>an S-substituted L-cysteine + H2O = a thiol + pyruvate + NH4(+)</text>
        <dbReference type="Rhea" id="RHEA:18121"/>
        <dbReference type="ChEBI" id="CHEBI:15361"/>
        <dbReference type="ChEBI" id="CHEBI:15377"/>
        <dbReference type="ChEBI" id="CHEBI:28938"/>
        <dbReference type="ChEBI" id="CHEBI:29256"/>
        <dbReference type="ChEBI" id="CHEBI:58717"/>
        <dbReference type="EC" id="4.4.1.13"/>
    </reaction>
</comment>
<reference evidence="9 10" key="1">
    <citation type="submission" date="2024-01" db="EMBL/GenBank/DDBJ databases">
        <title>Multi-omics insights into the function and evolution of sodium benzoate biodegradation pathways in Benzoatithermus flavus gen. nov., sp. nov. from hot spring.</title>
        <authorList>
            <person name="Hu C.-J."/>
            <person name="Li W.-J."/>
        </authorList>
    </citation>
    <scope>NUCLEOTIDE SEQUENCE [LARGE SCALE GENOMIC DNA]</scope>
    <source>
        <strain evidence="9 10">SYSU G07066</strain>
    </source>
</reference>
<proteinExistence type="inferred from homology"/>
<dbReference type="EMBL" id="JBBLZC010000010">
    <property type="protein sequence ID" value="MEK0083770.1"/>
    <property type="molecule type" value="Genomic_DNA"/>
</dbReference>
<dbReference type="InterPro" id="IPR000277">
    <property type="entry name" value="Cys/Met-Metab_PyrdxlP-dep_enz"/>
</dbReference>
<organism evidence="9 10">
    <name type="scientific">Benzoatithermus flavus</name>
    <dbReference type="NCBI Taxonomy" id="3108223"/>
    <lineage>
        <taxon>Bacteria</taxon>
        <taxon>Pseudomonadati</taxon>
        <taxon>Pseudomonadota</taxon>
        <taxon>Alphaproteobacteria</taxon>
        <taxon>Geminicoccales</taxon>
        <taxon>Geminicoccaceae</taxon>
        <taxon>Benzoatithermus</taxon>
    </lineage>
</organism>
<evidence type="ECO:0000256" key="6">
    <source>
        <dbReference type="ARBA" id="ARBA00047517"/>
    </source>
</evidence>
<dbReference type="PANTHER" id="PTHR43500:SF1">
    <property type="entry name" value="CYSTATHIONINE BETA-LYASE-RELATED"/>
    <property type="match status" value="1"/>
</dbReference>
<dbReference type="NCBIfam" id="TIGR01324">
    <property type="entry name" value="cysta_beta_ly_B"/>
    <property type="match status" value="1"/>
</dbReference>
<dbReference type="PIRSF" id="PIRSF001434">
    <property type="entry name" value="CGS"/>
    <property type="match status" value="1"/>
</dbReference>
<dbReference type="GO" id="GO:0047804">
    <property type="term" value="F:cysteine-S-conjugate beta-lyase activity"/>
    <property type="evidence" value="ECO:0007669"/>
    <property type="project" value="UniProtKB-EC"/>
</dbReference>
<dbReference type="InterPro" id="IPR015424">
    <property type="entry name" value="PyrdxlP-dep_Trfase"/>
</dbReference>
<dbReference type="CDD" id="cd00614">
    <property type="entry name" value="CGS_like"/>
    <property type="match status" value="1"/>
</dbReference>
<evidence type="ECO:0000313" key="10">
    <source>
        <dbReference type="Proteomes" id="UP001375743"/>
    </source>
</evidence>
<dbReference type="Gene3D" id="3.40.640.10">
    <property type="entry name" value="Type I PLP-dependent aspartate aminotransferase-like (Major domain)"/>
    <property type="match status" value="1"/>
</dbReference>
<name>A0ABU8XRD0_9PROT</name>
<keyword evidence="10" id="KW-1185">Reference proteome</keyword>
<comment type="similarity">
    <text evidence="2 8">Belongs to the trans-sulfuration enzymes family.</text>
</comment>
<gene>
    <name evidence="9" type="primary">metC</name>
    <name evidence="9" type="ORF">U1T56_11455</name>
</gene>
<protein>
    <submittedName>
        <fullName evidence="9">Cystathionine beta-lyase</fullName>
        <ecNumber evidence="9">4.4.1.13</ecNumber>
    </submittedName>
</protein>
<comment type="pathway">
    <text evidence="5">Amino-acid biosynthesis; L-methionine biosynthesis via de novo pathway; L-homocysteine from L-cystathionine: step 1/1.</text>
</comment>
<evidence type="ECO:0000256" key="2">
    <source>
        <dbReference type="ARBA" id="ARBA00009077"/>
    </source>
</evidence>
<evidence type="ECO:0000256" key="3">
    <source>
        <dbReference type="ARBA" id="ARBA00022898"/>
    </source>
</evidence>
<dbReference type="PROSITE" id="PS00868">
    <property type="entry name" value="CYS_MET_METAB_PP"/>
    <property type="match status" value="1"/>
</dbReference>
<dbReference type="InterPro" id="IPR015422">
    <property type="entry name" value="PyrdxlP-dep_Trfase_small"/>
</dbReference>
<comment type="caution">
    <text evidence="9">The sequence shown here is derived from an EMBL/GenBank/DDBJ whole genome shotgun (WGS) entry which is preliminary data.</text>
</comment>